<dbReference type="GO" id="GO:0009968">
    <property type="term" value="P:negative regulation of signal transduction"/>
    <property type="evidence" value="ECO:0007669"/>
    <property type="project" value="UniProtKB-KW"/>
</dbReference>
<dbReference type="Gene3D" id="1.10.196.10">
    <property type="match status" value="1"/>
</dbReference>
<proteinExistence type="predicted"/>
<keyword evidence="4" id="KW-1185">Reference proteome</keyword>
<dbReference type="InterPro" id="IPR016137">
    <property type="entry name" value="RGS"/>
</dbReference>
<dbReference type="InterPro" id="IPR024066">
    <property type="entry name" value="RGS_subdom1/3"/>
</dbReference>
<comment type="caution">
    <text evidence="3">The sequence shown here is derived from an EMBL/GenBank/DDBJ whole genome shotgun (WGS) entry which is preliminary data.</text>
</comment>
<dbReference type="SUPFAM" id="SSF48097">
    <property type="entry name" value="Regulator of G-protein signaling, RGS"/>
    <property type="match status" value="1"/>
</dbReference>
<evidence type="ECO:0000313" key="3">
    <source>
        <dbReference type="EMBL" id="OTF82500.1"/>
    </source>
</evidence>
<dbReference type="InterPro" id="IPR047016">
    <property type="entry name" value="RGS6/7/9/11"/>
</dbReference>
<dbReference type="PROSITE" id="PS50132">
    <property type="entry name" value="RGS"/>
    <property type="match status" value="1"/>
</dbReference>
<dbReference type="Pfam" id="PF00615">
    <property type="entry name" value="RGS"/>
    <property type="match status" value="1"/>
</dbReference>
<feature type="domain" description="RGS" evidence="2">
    <location>
        <begin position="19"/>
        <end position="56"/>
    </location>
</feature>
<dbReference type="PANTHER" id="PTHR45746:SF6">
    <property type="entry name" value="LP21163P"/>
    <property type="match status" value="1"/>
</dbReference>
<dbReference type="AlphaFoldDB" id="A0A1Y3BND2"/>
<organism evidence="3 4">
    <name type="scientific">Euroglyphus maynei</name>
    <name type="common">Mayne's house dust mite</name>
    <dbReference type="NCBI Taxonomy" id="6958"/>
    <lineage>
        <taxon>Eukaryota</taxon>
        <taxon>Metazoa</taxon>
        <taxon>Ecdysozoa</taxon>
        <taxon>Arthropoda</taxon>
        <taxon>Chelicerata</taxon>
        <taxon>Arachnida</taxon>
        <taxon>Acari</taxon>
        <taxon>Acariformes</taxon>
        <taxon>Sarcoptiformes</taxon>
        <taxon>Astigmata</taxon>
        <taxon>Psoroptidia</taxon>
        <taxon>Analgoidea</taxon>
        <taxon>Pyroglyphidae</taxon>
        <taxon>Pyroglyphinae</taxon>
        <taxon>Euroglyphus</taxon>
    </lineage>
</organism>
<name>A0A1Y3BND2_EURMA</name>
<keyword evidence="1" id="KW-0734">Signal transduction inhibitor</keyword>
<dbReference type="OrthoDB" id="196547at2759"/>
<dbReference type="GO" id="GO:0005096">
    <property type="term" value="F:GTPase activator activity"/>
    <property type="evidence" value="ECO:0007669"/>
    <property type="project" value="TreeGrafter"/>
</dbReference>
<sequence>MERQTKDVPCRRVRRWAFSLKELLKDAAGREQFFKFLEKEFSAENLKFWDAVQELKCYKKSGMNIWGRMPIVQ</sequence>
<dbReference type="GO" id="GO:0043005">
    <property type="term" value="C:neuron projection"/>
    <property type="evidence" value="ECO:0007669"/>
    <property type="project" value="TreeGrafter"/>
</dbReference>
<protein>
    <recommendedName>
        <fullName evidence="2">RGS domain-containing protein</fullName>
    </recommendedName>
</protein>
<accession>A0A1Y3BND2</accession>
<evidence type="ECO:0000259" key="2">
    <source>
        <dbReference type="PROSITE" id="PS50132"/>
    </source>
</evidence>
<dbReference type="GO" id="GO:0005737">
    <property type="term" value="C:cytoplasm"/>
    <property type="evidence" value="ECO:0007669"/>
    <property type="project" value="TreeGrafter"/>
</dbReference>
<dbReference type="InterPro" id="IPR036305">
    <property type="entry name" value="RGS_sf"/>
</dbReference>
<evidence type="ECO:0000313" key="4">
    <source>
        <dbReference type="Proteomes" id="UP000194236"/>
    </source>
</evidence>
<gene>
    <name evidence="3" type="ORF">BLA29_007495</name>
</gene>
<dbReference type="Proteomes" id="UP000194236">
    <property type="component" value="Unassembled WGS sequence"/>
</dbReference>
<dbReference type="PRINTS" id="PR01301">
    <property type="entry name" value="RGSPROTEIN"/>
</dbReference>
<dbReference type="GO" id="GO:0008277">
    <property type="term" value="P:regulation of G protein-coupled receptor signaling pathway"/>
    <property type="evidence" value="ECO:0007669"/>
    <property type="project" value="InterPro"/>
</dbReference>
<reference evidence="3 4" key="1">
    <citation type="submission" date="2017-03" db="EMBL/GenBank/DDBJ databases">
        <title>Genome Survey of Euroglyphus maynei.</title>
        <authorList>
            <person name="Arlian L.G."/>
            <person name="Morgan M.S."/>
            <person name="Rider S.D."/>
        </authorList>
    </citation>
    <scope>NUCLEOTIDE SEQUENCE [LARGE SCALE GENOMIC DNA]</scope>
    <source>
        <strain evidence="3">Arlian Lab</strain>
        <tissue evidence="3">Whole body</tissue>
    </source>
</reference>
<evidence type="ECO:0000256" key="1">
    <source>
        <dbReference type="ARBA" id="ARBA00022700"/>
    </source>
</evidence>
<dbReference type="PANTHER" id="PTHR45746">
    <property type="entry name" value="LP21163P"/>
    <property type="match status" value="1"/>
</dbReference>
<dbReference type="EMBL" id="MUJZ01008190">
    <property type="protein sequence ID" value="OTF82500.1"/>
    <property type="molecule type" value="Genomic_DNA"/>
</dbReference>